<accession>A0AAV6TCQ9</accession>
<sequence length="282" mass="30794">MGQVYYRNDEGLEAVQPFGDLLRIWVRKPGPKKISLFSPGFSRAQKRAPGHRKRRGAFTRKSVPISRASPFQRGTNFYKKRKLFPGASATSPSFGCVTGTWSRKGPFRVGLGNINPIPFGGSGEKPTSMFFPFGQTFSFQKRISPTPLGTADHVKNAVQRETPSPLQSQGSHLSFCYYHQDPETGGGPGGPTPGPTFNERHRTLLLTGGVKTSRGKSSAVGAPGMGPKRGASYIFRASCLGFGEFLHTLGQISDSRGHADFSRETQTHLWGGFYERLEIGPL</sequence>
<keyword evidence="2" id="KW-1185">Reference proteome</keyword>
<evidence type="ECO:0000313" key="1">
    <source>
        <dbReference type="EMBL" id="KAG8155678.1"/>
    </source>
</evidence>
<comment type="caution">
    <text evidence="1">The sequence shown here is derived from an EMBL/GenBank/DDBJ whole genome shotgun (WGS) entry which is preliminary data.</text>
</comment>
<name>A0AAV6TCQ9_9ARAC</name>
<dbReference type="EMBL" id="JAFNEN010007331">
    <property type="protein sequence ID" value="KAG8155678.1"/>
    <property type="molecule type" value="Genomic_DNA"/>
</dbReference>
<dbReference type="AlphaFoldDB" id="A0AAV6TCQ9"/>
<reference evidence="1 2" key="1">
    <citation type="journal article" date="2022" name="Nat. Ecol. Evol.">
        <title>A masculinizing supergene underlies an exaggerated male reproductive morph in a spider.</title>
        <authorList>
            <person name="Hendrickx F."/>
            <person name="De Corte Z."/>
            <person name="Sonet G."/>
            <person name="Van Belleghem S.M."/>
            <person name="Kostlbacher S."/>
            <person name="Vangestel C."/>
        </authorList>
    </citation>
    <scope>NUCLEOTIDE SEQUENCE [LARGE SCALE GENOMIC DNA]</scope>
    <source>
        <strain evidence="1">W744_W776</strain>
    </source>
</reference>
<evidence type="ECO:0000313" key="2">
    <source>
        <dbReference type="Proteomes" id="UP000827092"/>
    </source>
</evidence>
<gene>
    <name evidence="1" type="ORF">JTE90_000682</name>
</gene>
<protein>
    <recommendedName>
        <fullName evidence="3">Ribosomal protein L2</fullName>
    </recommendedName>
</protein>
<evidence type="ECO:0008006" key="3">
    <source>
        <dbReference type="Google" id="ProtNLM"/>
    </source>
</evidence>
<proteinExistence type="predicted"/>
<dbReference type="Proteomes" id="UP000827092">
    <property type="component" value="Unassembled WGS sequence"/>
</dbReference>
<organism evidence="1 2">
    <name type="scientific">Oedothorax gibbosus</name>
    <dbReference type="NCBI Taxonomy" id="931172"/>
    <lineage>
        <taxon>Eukaryota</taxon>
        <taxon>Metazoa</taxon>
        <taxon>Ecdysozoa</taxon>
        <taxon>Arthropoda</taxon>
        <taxon>Chelicerata</taxon>
        <taxon>Arachnida</taxon>
        <taxon>Araneae</taxon>
        <taxon>Araneomorphae</taxon>
        <taxon>Entelegynae</taxon>
        <taxon>Araneoidea</taxon>
        <taxon>Linyphiidae</taxon>
        <taxon>Erigoninae</taxon>
        <taxon>Oedothorax</taxon>
    </lineage>
</organism>